<dbReference type="PANTHER" id="PTHR46211:SF1">
    <property type="entry name" value="GLYCEROPHOSPHODIESTER PHOSPHODIESTERASE, CYTOPLASMIC"/>
    <property type="match status" value="1"/>
</dbReference>
<dbReference type="PROSITE" id="PS51704">
    <property type="entry name" value="GP_PDE"/>
    <property type="match status" value="1"/>
</dbReference>
<gene>
    <name evidence="3" type="ORF">ACFQ2I_11315</name>
</gene>
<dbReference type="InterPro" id="IPR003010">
    <property type="entry name" value="C-N_Hydrolase"/>
</dbReference>
<dbReference type="RefSeq" id="WP_377564301.1">
    <property type="nucleotide sequence ID" value="NZ_JBHTJZ010000012.1"/>
</dbReference>
<dbReference type="InterPro" id="IPR036526">
    <property type="entry name" value="C-N_Hydrolase_sf"/>
</dbReference>
<dbReference type="SUPFAM" id="SSF56317">
    <property type="entry name" value="Carbon-nitrogen hydrolase"/>
    <property type="match status" value="1"/>
</dbReference>
<sequence length="524" mass="59028">MNIAYIQPPYPHLDKMNPLDSVRYMLDQALQVQEDTDLLVLPEYANCPGLDSYDQLLQFIKRESRDFLCELSRIAKDKQMHIAGNVIRHTEAGLRNTTVWIDRKGKVAAEYDKTHLTEFERGSLRLVPGDTVRHAVIEGIRVSFATCFELYFSEFFEKLAAGHPDIIIVPTYQRSERSEVLTAQAISRALDSGSYLLRCSYAMGPTSEAGGMSMLVHPRGEVLSCAEQEVGIFRAKVNIKDKWWRPSSYGGGMLESREIIERNRRAELYRKAGPGTGMPAVKSPALIAHRGFSANCPENTMPAFGAAIALGVDEIEFDIRCSKDGELIVIHDATLERTTNATGLVSDYSWAELQRYDAGTSFSPAWQGTKLPLLDHVLEQYAGRIIMNVHVKDAGEDGYVIKRIRALAEQYDAAASLYIAGDRDVLAYALQHAPNIERCCLVEQASWHLVDYAIQYECGRLQFFPAYCNEEEVRRAHASGIRCNVFYSDNPEETRRLFHIGIDAVLTNNPLHTWRSDWDDAYGI</sequence>
<dbReference type="Pfam" id="PF03009">
    <property type="entry name" value="GDPD"/>
    <property type="match status" value="1"/>
</dbReference>
<proteinExistence type="predicted"/>
<dbReference type="SUPFAM" id="SSF51695">
    <property type="entry name" value="PLC-like phosphodiesterases"/>
    <property type="match status" value="1"/>
</dbReference>
<evidence type="ECO:0000259" key="1">
    <source>
        <dbReference type="PROSITE" id="PS50263"/>
    </source>
</evidence>
<dbReference type="Gene3D" id="3.20.20.190">
    <property type="entry name" value="Phosphatidylinositol (PI) phosphodiesterase"/>
    <property type="match status" value="1"/>
</dbReference>
<dbReference type="PROSITE" id="PS50263">
    <property type="entry name" value="CN_HYDROLASE"/>
    <property type="match status" value="1"/>
</dbReference>
<dbReference type="Proteomes" id="UP001596989">
    <property type="component" value="Unassembled WGS sequence"/>
</dbReference>
<keyword evidence="4" id="KW-1185">Reference proteome</keyword>
<protein>
    <submittedName>
        <fullName evidence="3">Glycerophosphodiester phosphodiesterase family protein</fullName>
    </submittedName>
</protein>
<dbReference type="CDD" id="cd07197">
    <property type="entry name" value="nitrilase"/>
    <property type="match status" value="1"/>
</dbReference>
<dbReference type="InterPro" id="IPR017946">
    <property type="entry name" value="PLC-like_Pdiesterase_TIM-brl"/>
</dbReference>
<dbReference type="Pfam" id="PF00795">
    <property type="entry name" value="CN_hydrolase"/>
    <property type="match status" value="1"/>
</dbReference>
<comment type="caution">
    <text evidence="3">The sequence shown here is derived from an EMBL/GenBank/DDBJ whole genome shotgun (WGS) entry which is preliminary data.</text>
</comment>
<reference evidence="4" key="1">
    <citation type="journal article" date="2019" name="Int. J. Syst. Evol. Microbiol.">
        <title>The Global Catalogue of Microorganisms (GCM) 10K type strain sequencing project: providing services to taxonomists for standard genome sequencing and annotation.</title>
        <authorList>
            <consortium name="The Broad Institute Genomics Platform"/>
            <consortium name="The Broad Institute Genome Sequencing Center for Infectious Disease"/>
            <person name="Wu L."/>
            <person name="Ma J."/>
        </authorList>
    </citation>
    <scope>NUCLEOTIDE SEQUENCE [LARGE SCALE GENOMIC DNA]</scope>
    <source>
        <strain evidence="4">CCUG 59129</strain>
    </source>
</reference>
<feature type="domain" description="GP-PDE" evidence="2">
    <location>
        <begin position="284"/>
        <end position="517"/>
    </location>
</feature>
<dbReference type="EMBL" id="JBHTJZ010000012">
    <property type="protein sequence ID" value="MFD0959983.1"/>
    <property type="molecule type" value="Genomic_DNA"/>
</dbReference>
<dbReference type="Gene3D" id="3.60.110.10">
    <property type="entry name" value="Carbon-nitrogen hydrolase"/>
    <property type="match status" value="1"/>
</dbReference>
<dbReference type="PANTHER" id="PTHR46211">
    <property type="entry name" value="GLYCEROPHOSPHORYL DIESTER PHOSPHODIESTERASE"/>
    <property type="match status" value="1"/>
</dbReference>
<name>A0ABW3HR16_9BACL</name>
<organism evidence="3 4">
    <name type="scientific">Paenibacillus chungangensis</name>
    <dbReference type="NCBI Taxonomy" id="696535"/>
    <lineage>
        <taxon>Bacteria</taxon>
        <taxon>Bacillati</taxon>
        <taxon>Bacillota</taxon>
        <taxon>Bacilli</taxon>
        <taxon>Bacillales</taxon>
        <taxon>Paenibacillaceae</taxon>
        <taxon>Paenibacillus</taxon>
    </lineage>
</organism>
<feature type="domain" description="CN hydrolase" evidence="1">
    <location>
        <begin position="1"/>
        <end position="239"/>
    </location>
</feature>
<accession>A0ABW3HR16</accession>
<dbReference type="InterPro" id="IPR030395">
    <property type="entry name" value="GP_PDE_dom"/>
</dbReference>
<evidence type="ECO:0000313" key="3">
    <source>
        <dbReference type="EMBL" id="MFD0959983.1"/>
    </source>
</evidence>
<evidence type="ECO:0000259" key="2">
    <source>
        <dbReference type="PROSITE" id="PS51704"/>
    </source>
</evidence>
<evidence type="ECO:0000313" key="4">
    <source>
        <dbReference type="Proteomes" id="UP001596989"/>
    </source>
</evidence>